<evidence type="ECO:0008006" key="3">
    <source>
        <dbReference type="Google" id="ProtNLM"/>
    </source>
</evidence>
<dbReference type="Proteomes" id="UP000274321">
    <property type="component" value="Segment"/>
</dbReference>
<evidence type="ECO:0000313" key="2">
    <source>
        <dbReference type="Proteomes" id="UP000274321"/>
    </source>
</evidence>
<name>A0A3G8FBC2_9CAUD</name>
<accession>A0A3G8FBC2</accession>
<organism evidence="1 2">
    <name type="scientific">Streptococcus phage CHPC1230</name>
    <dbReference type="NCBI Taxonomy" id="2365031"/>
    <lineage>
        <taxon>Viruses</taxon>
        <taxon>Duplodnaviria</taxon>
        <taxon>Heunggongvirae</taxon>
        <taxon>Uroviricota</taxon>
        <taxon>Caudoviricetes</taxon>
        <taxon>Aliceevansviridae</taxon>
        <taxon>Brussowvirus</taxon>
        <taxon>Brussowvirus CHPC1230</taxon>
    </lineage>
</organism>
<sequence>MKKFWRSGMIDKKVIEKRKQEEYMNKMHRTILELSIKPPEPKPCSCHKDIDINALINDIEWDDYYTWFKDK</sequence>
<dbReference type="EMBL" id="MH937509">
    <property type="protein sequence ID" value="AZF92113.1"/>
    <property type="molecule type" value="Genomic_DNA"/>
</dbReference>
<gene>
    <name evidence="1" type="ORF">CHPC1230_0032</name>
</gene>
<evidence type="ECO:0000313" key="1">
    <source>
        <dbReference type="EMBL" id="AZF92113.1"/>
    </source>
</evidence>
<protein>
    <recommendedName>
        <fullName evidence="3">Gp71</fullName>
    </recommendedName>
</protein>
<proteinExistence type="predicted"/>
<reference evidence="1 2" key="1">
    <citation type="submission" date="2018-09" db="EMBL/GenBank/DDBJ databases">
        <title>A comparative genomics approach for identifying host-range determinants of bacteriophages infecting Streptococcus thermophilus.</title>
        <authorList>
            <person name="Szymczak P."/>
            <person name="Rau M.H."/>
            <person name="Monteiro J.M."/>
            <person name="de Pinho M.G."/>
            <person name="Filipe S.R."/>
            <person name="Vogensen F.K."/>
            <person name="Zeidan A."/>
            <person name="Janzen T."/>
        </authorList>
    </citation>
    <scope>NUCLEOTIDE SEQUENCE [LARGE SCALE GENOMIC DNA]</scope>
</reference>
<keyword evidence="2" id="KW-1185">Reference proteome</keyword>